<dbReference type="RefSeq" id="WP_091901081.1">
    <property type="nucleotide sequence ID" value="NZ_FOYX01000001.1"/>
</dbReference>
<feature type="transmembrane region" description="Helical" evidence="6">
    <location>
        <begin position="149"/>
        <end position="168"/>
    </location>
</feature>
<feature type="domain" description="EamA" evidence="7">
    <location>
        <begin position="151"/>
        <end position="287"/>
    </location>
</feature>
<feature type="domain" description="EamA" evidence="7">
    <location>
        <begin position="9"/>
        <end position="137"/>
    </location>
</feature>
<dbReference type="InterPro" id="IPR000620">
    <property type="entry name" value="EamA_dom"/>
</dbReference>
<feature type="transmembrane region" description="Helical" evidence="6">
    <location>
        <begin position="7"/>
        <end position="25"/>
    </location>
</feature>
<keyword evidence="5 6" id="KW-0472">Membrane</keyword>
<dbReference type="EMBL" id="FOYX01000001">
    <property type="protein sequence ID" value="SFR54218.1"/>
    <property type="molecule type" value="Genomic_DNA"/>
</dbReference>
<evidence type="ECO:0000256" key="4">
    <source>
        <dbReference type="ARBA" id="ARBA00022989"/>
    </source>
</evidence>
<dbReference type="GO" id="GO:0016020">
    <property type="term" value="C:membrane"/>
    <property type="evidence" value="ECO:0007669"/>
    <property type="project" value="UniProtKB-SubCell"/>
</dbReference>
<evidence type="ECO:0000256" key="2">
    <source>
        <dbReference type="ARBA" id="ARBA00007362"/>
    </source>
</evidence>
<feature type="transmembrane region" description="Helical" evidence="6">
    <location>
        <begin position="37"/>
        <end position="55"/>
    </location>
</feature>
<evidence type="ECO:0000256" key="3">
    <source>
        <dbReference type="ARBA" id="ARBA00022692"/>
    </source>
</evidence>
<dbReference type="STRING" id="440514.SAMN04488010_0414"/>
<feature type="transmembrane region" description="Helical" evidence="6">
    <location>
        <begin position="215"/>
        <end position="234"/>
    </location>
</feature>
<evidence type="ECO:0000256" key="1">
    <source>
        <dbReference type="ARBA" id="ARBA00004141"/>
    </source>
</evidence>
<dbReference type="InterPro" id="IPR037185">
    <property type="entry name" value="EmrE-like"/>
</dbReference>
<reference evidence="9" key="1">
    <citation type="submission" date="2016-10" db="EMBL/GenBank/DDBJ databases">
        <authorList>
            <person name="Varghese N."/>
            <person name="Submissions S."/>
        </authorList>
    </citation>
    <scope>NUCLEOTIDE SEQUENCE [LARGE SCALE GENOMIC DNA]</scope>
    <source>
        <strain evidence="9">DSM 19891</strain>
    </source>
</reference>
<feature type="transmembrane region" description="Helical" evidence="6">
    <location>
        <begin position="123"/>
        <end position="143"/>
    </location>
</feature>
<feature type="transmembrane region" description="Helical" evidence="6">
    <location>
        <begin position="243"/>
        <end position="263"/>
    </location>
</feature>
<organism evidence="8 9">
    <name type="scientific">Maribacter stanieri</name>
    <dbReference type="NCBI Taxonomy" id="440514"/>
    <lineage>
        <taxon>Bacteria</taxon>
        <taxon>Pseudomonadati</taxon>
        <taxon>Bacteroidota</taxon>
        <taxon>Flavobacteriia</taxon>
        <taxon>Flavobacteriales</taxon>
        <taxon>Flavobacteriaceae</taxon>
        <taxon>Maribacter</taxon>
    </lineage>
</organism>
<gene>
    <name evidence="8" type="ORF">SAMN04488010_0414</name>
</gene>
<dbReference type="AlphaFoldDB" id="A0A1I6HIJ4"/>
<dbReference type="InterPro" id="IPR050638">
    <property type="entry name" value="AA-Vitamin_Transporters"/>
</dbReference>
<keyword evidence="3 6" id="KW-0812">Transmembrane</keyword>
<feature type="transmembrane region" description="Helical" evidence="6">
    <location>
        <begin position="67"/>
        <end position="85"/>
    </location>
</feature>
<evidence type="ECO:0000313" key="9">
    <source>
        <dbReference type="Proteomes" id="UP000199462"/>
    </source>
</evidence>
<evidence type="ECO:0000256" key="5">
    <source>
        <dbReference type="ARBA" id="ARBA00023136"/>
    </source>
</evidence>
<name>A0A1I6HIJ4_9FLAO</name>
<proteinExistence type="inferred from homology"/>
<dbReference type="Pfam" id="PF00892">
    <property type="entry name" value="EamA"/>
    <property type="match status" value="2"/>
</dbReference>
<feature type="transmembrane region" description="Helical" evidence="6">
    <location>
        <begin position="180"/>
        <end position="203"/>
    </location>
</feature>
<sequence length="298" mass="32928">MKNIDQKWLYLITLSFIWGSSFILIKRSLIGYTPLQVGGLRIVFASTLLFIIGFRSLKTLSKTDWKWIGIAGLCSSFFPPFFFALAQTEISSGITSILNSVAPLFTTLVGIALFGLMLKGRQVLGVLIGLFGTVVLIAAGMENNINQNYWYSLFIIFAALGYAFNINIIKKYLSHLSPLAVTTASFGVAFFPALIILVYTGVFQQFVHNSAMHQAVWYIMALAFLGTALANILFNKLIKLSSPVFAASVTYLIPLVAVLFGFLDGENISFIQLLGGLIILFGVWLVNRKKPNLNEKIK</sequence>
<feature type="transmembrane region" description="Helical" evidence="6">
    <location>
        <begin position="97"/>
        <end position="116"/>
    </location>
</feature>
<comment type="subcellular location">
    <subcellularLocation>
        <location evidence="1">Membrane</location>
        <topology evidence="1">Multi-pass membrane protein</topology>
    </subcellularLocation>
</comment>
<evidence type="ECO:0000259" key="7">
    <source>
        <dbReference type="Pfam" id="PF00892"/>
    </source>
</evidence>
<protein>
    <submittedName>
        <fullName evidence="8">Permease of the drug/metabolite transporter (DMT) superfamily</fullName>
    </submittedName>
</protein>
<accession>A0A1I6HIJ4</accession>
<comment type="similarity">
    <text evidence="2">Belongs to the EamA transporter family.</text>
</comment>
<keyword evidence="9" id="KW-1185">Reference proteome</keyword>
<keyword evidence="4 6" id="KW-1133">Transmembrane helix</keyword>
<evidence type="ECO:0000313" key="8">
    <source>
        <dbReference type="EMBL" id="SFR54218.1"/>
    </source>
</evidence>
<dbReference type="Proteomes" id="UP000199462">
    <property type="component" value="Unassembled WGS sequence"/>
</dbReference>
<dbReference type="PANTHER" id="PTHR32322">
    <property type="entry name" value="INNER MEMBRANE TRANSPORTER"/>
    <property type="match status" value="1"/>
</dbReference>
<dbReference type="PANTHER" id="PTHR32322:SF2">
    <property type="entry name" value="EAMA DOMAIN-CONTAINING PROTEIN"/>
    <property type="match status" value="1"/>
</dbReference>
<evidence type="ECO:0000256" key="6">
    <source>
        <dbReference type="SAM" id="Phobius"/>
    </source>
</evidence>
<dbReference type="SUPFAM" id="SSF103481">
    <property type="entry name" value="Multidrug resistance efflux transporter EmrE"/>
    <property type="match status" value="2"/>
</dbReference>
<feature type="transmembrane region" description="Helical" evidence="6">
    <location>
        <begin position="269"/>
        <end position="286"/>
    </location>
</feature>